<feature type="compositionally biased region" description="Polar residues" evidence="1">
    <location>
        <begin position="181"/>
        <end position="208"/>
    </location>
</feature>
<comment type="caution">
    <text evidence="2">The sequence shown here is derived from an EMBL/GenBank/DDBJ whole genome shotgun (WGS) entry which is preliminary data.</text>
</comment>
<reference evidence="2" key="1">
    <citation type="submission" date="2020-06" db="EMBL/GenBank/DDBJ databases">
        <authorList>
            <consortium name="Plant Systems Biology data submission"/>
        </authorList>
    </citation>
    <scope>NUCLEOTIDE SEQUENCE</scope>
    <source>
        <strain evidence="2">D6</strain>
    </source>
</reference>
<dbReference type="AlphaFoldDB" id="A0A9N8DC11"/>
<feature type="compositionally biased region" description="Low complexity" evidence="1">
    <location>
        <begin position="43"/>
        <end position="53"/>
    </location>
</feature>
<gene>
    <name evidence="2" type="ORF">SEMRO_24_G016640.1</name>
</gene>
<feature type="compositionally biased region" description="Polar residues" evidence="1">
    <location>
        <begin position="92"/>
        <end position="126"/>
    </location>
</feature>
<name>A0A9N8DC11_9STRA</name>
<evidence type="ECO:0000256" key="1">
    <source>
        <dbReference type="SAM" id="MobiDB-lite"/>
    </source>
</evidence>
<dbReference type="EMBL" id="CAICTM010000024">
    <property type="protein sequence ID" value="CAB9497720.1"/>
    <property type="molecule type" value="Genomic_DNA"/>
</dbReference>
<feature type="compositionally biased region" description="Basic residues" evidence="1">
    <location>
        <begin position="167"/>
        <end position="179"/>
    </location>
</feature>
<feature type="compositionally biased region" description="Basic and acidic residues" evidence="1">
    <location>
        <begin position="141"/>
        <end position="152"/>
    </location>
</feature>
<feature type="compositionally biased region" description="Basic and acidic residues" evidence="1">
    <location>
        <begin position="458"/>
        <end position="469"/>
    </location>
</feature>
<sequence>MNQGVHSPSQAPIQVIEFETSTKDSRTFRHHKDPASGRRRSSQLRSSVGSLGSASFDDDEGEFAHEEEGSKMGKFLFEKDVDVDDGLLKIRSNGSATDIDRLSQSYKSLGKSSTKGHNNTRKNNGASRKVRRSHSVAGAVGKEEIPILEKGHKSASCVAESPATNKQRSKSLRSKRSTKRQNSNGKISETSTSETLMKDSFSSNTTGQKPDVVVNKSRSRRSSLTSPSGRHTKETTHKVTSRAEKRASAKTTSYNKSTSRRRSSTGTGYCINLHDSHGSKGNNNILMSDSHCQRCILQDAWVCVCGWAMSNEMKHCGLCGCPQSWQCSDCQFAENECIYMFCGQCGSSRKTTESNNKQRNQKRHSSIRYLPPDKWACRCGSLHKHKMKFCGMCGGDKHWTCGGCSFDKNMTFFCYCSQCGQHDGKTNNSKSTTTLTSRRGSSSSGARHHQQQQQKRAGSMDRSKKENSRSRLGSAEPRSRRGSSVEKQS</sequence>
<feature type="compositionally biased region" description="Low complexity" evidence="1">
    <location>
        <begin position="426"/>
        <end position="457"/>
    </location>
</feature>
<proteinExistence type="predicted"/>
<feature type="compositionally biased region" description="Basic and acidic residues" evidence="1">
    <location>
        <begin position="231"/>
        <end position="247"/>
    </location>
</feature>
<protein>
    <submittedName>
        <fullName evidence="2">Uncharacterized protein</fullName>
    </submittedName>
</protein>
<evidence type="ECO:0000313" key="3">
    <source>
        <dbReference type="Proteomes" id="UP001153069"/>
    </source>
</evidence>
<organism evidence="2 3">
    <name type="scientific">Seminavis robusta</name>
    <dbReference type="NCBI Taxonomy" id="568900"/>
    <lineage>
        <taxon>Eukaryota</taxon>
        <taxon>Sar</taxon>
        <taxon>Stramenopiles</taxon>
        <taxon>Ochrophyta</taxon>
        <taxon>Bacillariophyta</taxon>
        <taxon>Bacillariophyceae</taxon>
        <taxon>Bacillariophycidae</taxon>
        <taxon>Naviculales</taxon>
        <taxon>Naviculaceae</taxon>
        <taxon>Seminavis</taxon>
    </lineage>
</organism>
<feature type="region of interest" description="Disordered" evidence="1">
    <location>
        <begin position="90"/>
        <end position="265"/>
    </location>
</feature>
<evidence type="ECO:0000313" key="2">
    <source>
        <dbReference type="EMBL" id="CAB9497720.1"/>
    </source>
</evidence>
<keyword evidence="3" id="KW-1185">Reference proteome</keyword>
<accession>A0A9N8DC11</accession>
<feature type="region of interest" description="Disordered" evidence="1">
    <location>
        <begin position="1"/>
        <end position="76"/>
    </location>
</feature>
<feature type="compositionally biased region" description="Polar residues" evidence="1">
    <location>
        <begin position="1"/>
        <end position="12"/>
    </location>
</feature>
<dbReference type="Proteomes" id="UP001153069">
    <property type="component" value="Unassembled WGS sequence"/>
</dbReference>
<feature type="compositionally biased region" description="Basic residues" evidence="1">
    <location>
        <begin position="28"/>
        <end position="42"/>
    </location>
</feature>
<feature type="compositionally biased region" description="Basic and acidic residues" evidence="1">
    <location>
        <begin position="62"/>
        <end position="76"/>
    </location>
</feature>
<feature type="region of interest" description="Disordered" evidence="1">
    <location>
        <begin position="423"/>
        <end position="489"/>
    </location>
</feature>